<proteinExistence type="predicted"/>
<name>W2K9Z3_PHYNI</name>
<sequence>MDSGTCIHNHQVSASQERSFSKIQTVGERSPWTRTRHFTAKVTPSQLGFAFPKFAR</sequence>
<evidence type="ECO:0000256" key="1">
    <source>
        <dbReference type="SAM" id="MobiDB-lite"/>
    </source>
</evidence>
<dbReference type="Proteomes" id="UP000054423">
    <property type="component" value="Unassembled WGS sequence"/>
</dbReference>
<feature type="region of interest" description="Disordered" evidence="1">
    <location>
        <begin position="1"/>
        <end position="23"/>
    </location>
</feature>
<reference evidence="3" key="1">
    <citation type="submission" date="2013-11" db="EMBL/GenBank/DDBJ databases">
        <title>The Genome Sequence of Phytophthora parasitica CHvinca01.</title>
        <authorList>
            <consortium name="The Broad Institute Genomics Platform"/>
            <person name="Russ C."/>
            <person name="Tyler B."/>
            <person name="Panabieres F."/>
            <person name="Shan W."/>
            <person name="Tripathy S."/>
            <person name="Grunwald N."/>
            <person name="Machado M."/>
            <person name="Johnson C.S."/>
            <person name="Arredondo F."/>
            <person name="Hong C."/>
            <person name="Coffey M."/>
            <person name="Young S.K."/>
            <person name="Zeng Q."/>
            <person name="Gargeya S."/>
            <person name="Fitzgerald M."/>
            <person name="Abouelleil A."/>
            <person name="Alvarado L."/>
            <person name="Chapman S.B."/>
            <person name="Gainer-Dewar J."/>
            <person name="Goldberg J."/>
            <person name="Griggs A."/>
            <person name="Gujja S."/>
            <person name="Hansen M."/>
            <person name="Howarth C."/>
            <person name="Imamovic A."/>
            <person name="Ireland A."/>
            <person name="Larimer J."/>
            <person name="McCowan C."/>
            <person name="Murphy C."/>
            <person name="Pearson M."/>
            <person name="Poon T.W."/>
            <person name="Priest M."/>
            <person name="Roberts A."/>
            <person name="Saif S."/>
            <person name="Shea T."/>
            <person name="Sykes S."/>
            <person name="Wortman J."/>
            <person name="Nusbaum C."/>
            <person name="Birren B."/>
        </authorList>
    </citation>
    <scope>NUCLEOTIDE SEQUENCE [LARGE SCALE GENOMIC DNA]</scope>
    <source>
        <strain evidence="3">CHvinca01</strain>
    </source>
</reference>
<evidence type="ECO:0000313" key="3">
    <source>
        <dbReference type="EMBL" id="ETL82061.1"/>
    </source>
</evidence>
<reference evidence="2" key="2">
    <citation type="submission" date="2013-11" db="EMBL/GenBank/DDBJ databases">
        <title>The Genome Sequence of Phytophthora parasitica CJ05E6.</title>
        <authorList>
            <consortium name="The Broad Institute Genomics Platform"/>
            <person name="Russ C."/>
            <person name="Tyler B."/>
            <person name="Panabieres F."/>
            <person name="Shan W."/>
            <person name="Tripathy S."/>
            <person name="Grunwald N."/>
            <person name="Machado M."/>
            <person name="Johnson C.S."/>
            <person name="Arredondo F."/>
            <person name="Hong C."/>
            <person name="Coffey M."/>
            <person name="Young S.K."/>
            <person name="Zeng Q."/>
            <person name="Gargeya S."/>
            <person name="Fitzgerald M."/>
            <person name="Abouelleil A."/>
            <person name="Alvarado L."/>
            <person name="Chapman S.B."/>
            <person name="Gainer-Dewar J."/>
            <person name="Goldberg J."/>
            <person name="Griggs A."/>
            <person name="Gujja S."/>
            <person name="Hansen M."/>
            <person name="Howarth C."/>
            <person name="Imamovic A."/>
            <person name="Ireland A."/>
            <person name="Larimer J."/>
            <person name="McCowan C."/>
            <person name="Murphy C."/>
            <person name="Pearson M."/>
            <person name="Poon T.W."/>
            <person name="Priest M."/>
            <person name="Roberts A."/>
            <person name="Saif S."/>
            <person name="Shea T."/>
            <person name="Sykes S."/>
            <person name="Wortman J."/>
            <person name="Nusbaum C."/>
            <person name="Birren B."/>
        </authorList>
    </citation>
    <scope>NUCLEOTIDE SEQUENCE [LARGE SCALE GENOMIC DNA]</scope>
    <source>
        <strain evidence="2">CJ05E6</strain>
    </source>
</reference>
<gene>
    <name evidence="2" type="ORF">L916_17891</name>
    <name evidence="3" type="ORF">L917_17713</name>
</gene>
<organism evidence="3">
    <name type="scientific">Phytophthora nicotianae</name>
    <name type="common">Potato buckeye rot agent</name>
    <name type="synonym">Phytophthora parasitica</name>
    <dbReference type="NCBI Taxonomy" id="4792"/>
    <lineage>
        <taxon>Eukaryota</taxon>
        <taxon>Sar</taxon>
        <taxon>Stramenopiles</taxon>
        <taxon>Oomycota</taxon>
        <taxon>Peronosporomycetes</taxon>
        <taxon>Peronosporales</taxon>
        <taxon>Peronosporaceae</taxon>
        <taxon>Phytophthora</taxon>
    </lineage>
</organism>
<accession>W2K9Z3</accession>
<dbReference type="Proteomes" id="UP000053864">
    <property type="component" value="Unassembled WGS sequence"/>
</dbReference>
<evidence type="ECO:0000313" key="2">
    <source>
        <dbReference type="EMBL" id="ETL28813.1"/>
    </source>
</evidence>
<dbReference type="AlphaFoldDB" id="W2K9Z3"/>
<dbReference type="EMBL" id="KI682361">
    <property type="protein sequence ID" value="ETL82061.1"/>
    <property type="molecule type" value="Genomic_DNA"/>
</dbReference>
<protein>
    <submittedName>
        <fullName evidence="3">Uncharacterized protein</fullName>
    </submittedName>
</protein>
<dbReference type="EMBL" id="KI675647">
    <property type="protein sequence ID" value="ETL28813.1"/>
    <property type="molecule type" value="Genomic_DNA"/>
</dbReference>